<protein>
    <submittedName>
        <fullName evidence="5">DUF2510 domain-containing protein</fullName>
    </submittedName>
</protein>
<name>A0ABW7KGX2_9NOCA</name>
<keyword evidence="2" id="KW-0472">Membrane</keyword>
<evidence type="ECO:0000256" key="1">
    <source>
        <dbReference type="SAM" id="MobiDB-lite"/>
    </source>
</evidence>
<feature type="transmembrane region" description="Helical" evidence="2">
    <location>
        <begin position="62"/>
        <end position="83"/>
    </location>
</feature>
<dbReference type="InterPro" id="IPR018929">
    <property type="entry name" value="DUF2510"/>
</dbReference>
<feature type="domain" description="DUF2510" evidence="3">
    <location>
        <begin position="11"/>
        <end position="42"/>
    </location>
</feature>
<keyword evidence="2" id="KW-1133">Transmembrane helix</keyword>
<comment type="caution">
    <text evidence="5">The sequence shown here is derived from an EMBL/GenBank/DDBJ whole genome shotgun (WGS) entry which is preliminary data.</text>
</comment>
<dbReference type="EMBL" id="JBIMSO010000135">
    <property type="protein sequence ID" value="MFH5211729.1"/>
    <property type="molecule type" value="Genomic_DNA"/>
</dbReference>
<dbReference type="Pfam" id="PF10708">
    <property type="entry name" value="DUF2510"/>
    <property type="match status" value="1"/>
</dbReference>
<reference evidence="6 7" key="1">
    <citation type="submission" date="2024-10" db="EMBL/GenBank/DDBJ databases">
        <authorList>
            <person name="Riesco R."/>
        </authorList>
    </citation>
    <scope>NUCLEOTIDE SEQUENCE [LARGE SCALE GENOMIC DNA]</scope>
    <source>
        <strain evidence="4 6">NCIMB 15449</strain>
        <strain evidence="5 7">NCIMB 15450</strain>
    </source>
</reference>
<dbReference type="Proteomes" id="UP001609175">
    <property type="component" value="Unassembled WGS sequence"/>
</dbReference>
<keyword evidence="7" id="KW-1185">Reference proteome</keyword>
<organism evidence="5 7">
    <name type="scientific">Antrihabitans spumae</name>
    <dbReference type="NCBI Taxonomy" id="3373370"/>
    <lineage>
        <taxon>Bacteria</taxon>
        <taxon>Bacillati</taxon>
        <taxon>Actinomycetota</taxon>
        <taxon>Actinomycetes</taxon>
        <taxon>Mycobacteriales</taxon>
        <taxon>Nocardiaceae</taxon>
        <taxon>Antrihabitans</taxon>
    </lineage>
</organism>
<dbReference type="RefSeq" id="WP_395118447.1">
    <property type="nucleotide sequence ID" value="NZ_JBIMSN010000168.1"/>
</dbReference>
<gene>
    <name evidence="4" type="ORF">ACHIPZ_26530</name>
    <name evidence="5" type="ORF">ACHIRB_30620</name>
</gene>
<proteinExistence type="predicted"/>
<dbReference type="Proteomes" id="UP001609219">
    <property type="component" value="Unassembled WGS sequence"/>
</dbReference>
<evidence type="ECO:0000256" key="2">
    <source>
        <dbReference type="SAM" id="Phobius"/>
    </source>
</evidence>
<evidence type="ECO:0000313" key="6">
    <source>
        <dbReference type="Proteomes" id="UP001609175"/>
    </source>
</evidence>
<sequence length="184" mass="19555">MTSKDGASLPAGWYSNPAGRPNSVGYWDGHVWTDVRNVDAPASVEAGANPSSSAPEPSKRGALIGTGIFLAALLAVAVAYNVLKDGIDDKAKDRCTSAVADRMKSPSSAKFLDVSAHETSDLKTFDEDYSKLEKYSDYSDLSRWVVTGKVDASNSYGAMIRGKFNCSAIVSDGQIVGVEMGYIE</sequence>
<evidence type="ECO:0000313" key="4">
    <source>
        <dbReference type="EMBL" id="MFH5211729.1"/>
    </source>
</evidence>
<evidence type="ECO:0000313" key="7">
    <source>
        <dbReference type="Proteomes" id="UP001609219"/>
    </source>
</evidence>
<keyword evidence="2" id="KW-0812">Transmembrane</keyword>
<feature type="region of interest" description="Disordered" evidence="1">
    <location>
        <begin position="1"/>
        <end position="20"/>
    </location>
</feature>
<evidence type="ECO:0000313" key="5">
    <source>
        <dbReference type="EMBL" id="MFH5232886.1"/>
    </source>
</evidence>
<dbReference type="EMBL" id="JBIMSN010000168">
    <property type="protein sequence ID" value="MFH5232886.1"/>
    <property type="molecule type" value="Genomic_DNA"/>
</dbReference>
<accession>A0ABW7KGX2</accession>
<evidence type="ECO:0000259" key="3">
    <source>
        <dbReference type="Pfam" id="PF10708"/>
    </source>
</evidence>